<protein>
    <recommendedName>
        <fullName evidence="4">Amidohydrolase-related domain-containing protein</fullName>
    </recommendedName>
</protein>
<evidence type="ECO:0000256" key="2">
    <source>
        <dbReference type="ARBA" id="ARBA00023239"/>
    </source>
</evidence>
<evidence type="ECO:0000259" key="4">
    <source>
        <dbReference type="Pfam" id="PF04909"/>
    </source>
</evidence>
<name>A0A0F7RTY9_9BASI</name>
<evidence type="ECO:0000313" key="6">
    <source>
        <dbReference type="Proteomes" id="UP000242770"/>
    </source>
</evidence>
<dbReference type="GO" id="GO:0016787">
    <property type="term" value="F:hydrolase activity"/>
    <property type="evidence" value="ECO:0007669"/>
    <property type="project" value="InterPro"/>
</dbReference>
<accession>A0A0F7RTY9</accession>
<dbReference type="SUPFAM" id="SSF51556">
    <property type="entry name" value="Metallo-dependent hydrolases"/>
    <property type="match status" value="1"/>
</dbReference>
<reference evidence="6" key="1">
    <citation type="submission" date="2014-06" db="EMBL/GenBank/DDBJ databases">
        <authorList>
            <person name="Berkman P.J."/>
        </authorList>
    </citation>
    <scope>NUCLEOTIDE SEQUENCE [LARGE SCALE GENOMIC DNA]</scope>
</reference>
<proteinExistence type="inferred from homology"/>
<evidence type="ECO:0000256" key="1">
    <source>
        <dbReference type="ARBA" id="ARBA00022793"/>
    </source>
</evidence>
<dbReference type="GO" id="GO:0005829">
    <property type="term" value="C:cytosol"/>
    <property type="evidence" value="ECO:0007669"/>
    <property type="project" value="TreeGrafter"/>
</dbReference>
<keyword evidence="2 3" id="KW-0456">Lyase</keyword>
<dbReference type="STRING" id="49012.A0A0F7RTY9"/>
<evidence type="ECO:0000256" key="3">
    <source>
        <dbReference type="RuleBase" id="RU366045"/>
    </source>
</evidence>
<organism evidence="5 6">
    <name type="scientific">Sporisorium scitamineum</name>
    <dbReference type="NCBI Taxonomy" id="49012"/>
    <lineage>
        <taxon>Eukaryota</taxon>
        <taxon>Fungi</taxon>
        <taxon>Dikarya</taxon>
        <taxon>Basidiomycota</taxon>
        <taxon>Ustilaginomycotina</taxon>
        <taxon>Ustilaginomycetes</taxon>
        <taxon>Ustilaginales</taxon>
        <taxon>Ustilaginaceae</taxon>
        <taxon>Sporisorium</taxon>
    </lineage>
</organism>
<comment type="similarity">
    <text evidence="3">Belongs to the metallo-dependent hydrolases superfamily.</text>
</comment>
<evidence type="ECO:0000313" key="5">
    <source>
        <dbReference type="EMBL" id="CDR98783.1"/>
    </source>
</evidence>
<dbReference type="GO" id="GO:0019748">
    <property type="term" value="P:secondary metabolic process"/>
    <property type="evidence" value="ECO:0007669"/>
    <property type="project" value="TreeGrafter"/>
</dbReference>
<dbReference type="InterPro" id="IPR032466">
    <property type="entry name" value="Metal_Hydrolase"/>
</dbReference>
<dbReference type="AlphaFoldDB" id="A0A0F7RTY9"/>
<dbReference type="InterPro" id="IPR006680">
    <property type="entry name" value="Amidohydro-rel"/>
</dbReference>
<dbReference type="Gene3D" id="3.20.20.140">
    <property type="entry name" value="Metal-dependent hydrolases"/>
    <property type="match status" value="1"/>
</dbReference>
<dbReference type="PANTHER" id="PTHR21240">
    <property type="entry name" value="2-AMINO-3-CARBOXYLMUCONATE-6-SEMIALDEHYDE DECARBOXYLASE"/>
    <property type="match status" value="1"/>
</dbReference>
<keyword evidence="1 3" id="KW-0210">Decarboxylase</keyword>
<dbReference type="Pfam" id="PF04909">
    <property type="entry name" value="Amidohydro_2"/>
    <property type="match status" value="1"/>
</dbReference>
<sequence>MSKMSRRIIVDCHTHIYTKRLVLLLRSRTVNPRIHTNSPDGSEKLAILPQEVSGGRTVGPQYWDVRNKVSFMNRHMIDISIVSLANPWLDFLDAPQAVTSAHECNADLEQYCFDATQLFASGQGASKVEAERRMKAFGILPLAEGVDPKEVVKSLESIASSSSLCGAILGSRGLGKGLDHPELEPVWAKAAELGLVLFLHPHYGVGADASQPSGLWGSQDNGHVLPLALGFPFETAAATARLILAGVFDRHPNLRLLVAHSGGALPILSSRLASCVAHDPHVCNRLKHDPRYYLGKLYYDAVAYGPEELEAVANIIGRADRYKSGAAAAKITRESVEKGVQRMMFGTDHPFFPPTKSDGTVITDDQTETWRSVTENLEAISDVAAWSHSAKLGVAGQNAVKLFGL</sequence>
<gene>
    <name evidence="5" type="primary">SSCI06400.1</name>
</gene>
<dbReference type="InterPro" id="IPR032465">
    <property type="entry name" value="ACMSD"/>
</dbReference>
<dbReference type="GO" id="GO:0016831">
    <property type="term" value="F:carboxy-lyase activity"/>
    <property type="evidence" value="ECO:0007669"/>
    <property type="project" value="UniProtKB-KW"/>
</dbReference>
<dbReference type="Proteomes" id="UP000242770">
    <property type="component" value="Unassembled WGS sequence"/>
</dbReference>
<dbReference type="EMBL" id="CCFA01000339">
    <property type="protein sequence ID" value="CDR98783.1"/>
    <property type="molecule type" value="Genomic_DNA"/>
</dbReference>
<keyword evidence="6" id="KW-1185">Reference proteome</keyword>
<dbReference type="PANTHER" id="PTHR21240:SF28">
    <property type="entry name" value="ISO-OROTATE DECARBOXYLASE (EUROFUNG)"/>
    <property type="match status" value="1"/>
</dbReference>
<feature type="domain" description="Amidohydrolase-related" evidence="4">
    <location>
        <begin position="10"/>
        <end position="405"/>
    </location>
</feature>